<evidence type="ECO:0000313" key="2">
    <source>
        <dbReference type="Proteomes" id="UP000619238"/>
    </source>
</evidence>
<proteinExistence type="predicted"/>
<keyword evidence="2" id="KW-1185">Reference proteome</keyword>
<comment type="caution">
    <text evidence="1">The sequence shown here is derived from an EMBL/GenBank/DDBJ whole genome shotgun (WGS) entry which is preliminary data.</text>
</comment>
<sequence length="140" mass="16208">MKTNQPISPILDFDVRIARNKGEEASKIYVYLTIWTLFSDVKIKGFEIKDLLNHKANKLSPGILNLNAFVVAKKNSIVLEKPTVTFKFFELNKENDIDFEFNLNSDFIFLLNIHDLLRPEGTKRKVITYEDSDIIDETVL</sequence>
<protein>
    <submittedName>
        <fullName evidence="1">Uncharacterized protein</fullName>
    </submittedName>
</protein>
<dbReference type="RefSeq" id="WP_187564430.1">
    <property type="nucleotide sequence ID" value="NZ_JACGWS010000019.1"/>
</dbReference>
<gene>
    <name evidence="1" type="ORF">H2O64_22160</name>
</gene>
<accession>A0ABR7QFQ1</accession>
<organism evidence="1 2">
    <name type="scientific">Kordia aestuariivivens</name>
    <dbReference type="NCBI Taxonomy" id="2759037"/>
    <lineage>
        <taxon>Bacteria</taxon>
        <taxon>Pseudomonadati</taxon>
        <taxon>Bacteroidota</taxon>
        <taxon>Flavobacteriia</taxon>
        <taxon>Flavobacteriales</taxon>
        <taxon>Flavobacteriaceae</taxon>
        <taxon>Kordia</taxon>
    </lineage>
</organism>
<dbReference type="EMBL" id="JACGWS010000019">
    <property type="protein sequence ID" value="MBC8757390.1"/>
    <property type="molecule type" value="Genomic_DNA"/>
</dbReference>
<dbReference type="Proteomes" id="UP000619238">
    <property type="component" value="Unassembled WGS sequence"/>
</dbReference>
<reference evidence="1 2" key="1">
    <citation type="submission" date="2020-07" db="EMBL/GenBank/DDBJ databases">
        <title>Description of Kordia aestuariivivens sp. nov., isolated from a tidal flat.</title>
        <authorList>
            <person name="Park S."/>
            <person name="Yoon J.-H."/>
        </authorList>
    </citation>
    <scope>NUCLEOTIDE SEQUENCE [LARGE SCALE GENOMIC DNA]</scope>
    <source>
        <strain evidence="1 2">YSTF-M3</strain>
    </source>
</reference>
<evidence type="ECO:0000313" key="1">
    <source>
        <dbReference type="EMBL" id="MBC8757390.1"/>
    </source>
</evidence>
<name>A0ABR7QFQ1_9FLAO</name>